<dbReference type="RefSeq" id="WP_142100071.1">
    <property type="nucleotide sequence ID" value="NZ_VFPH01000001.1"/>
</dbReference>
<organism evidence="2 3">
    <name type="scientific">Pseudonocardia cypriaca</name>
    <dbReference type="NCBI Taxonomy" id="882449"/>
    <lineage>
        <taxon>Bacteria</taxon>
        <taxon>Bacillati</taxon>
        <taxon>Actinomycetota</taxon>
        <taxon>Actinomycetes</taxon>
        <taxon>Pseudonocardiales</taxon>
        <taxon>Pseudonocardiaceae</taxon>
        <taxon>Pseudonocardia</taxon>
    </lineage>
</organism>
<feature type="transmembrane region" description="Helical" evidence="1">
    <location>
        <begin position="34"/>
        <end position="53"/>
    </location>
</feature>
<gene>
    <name evidence="2" type="ORF">FB388_2279</name>
</gene>
<reference evidence="2 3" key="1">
    <citation type="submission" date="2019-06" db="EMBL/GenBank/DDBJ databases">
        <title>Sequencing the genomes of 1000 actinobacteria strains.</title>
        <authorList>
            <person name="Klenk H.-P."/>
        </authorList>
    </citation>
    <scope>NUCLEOTIDE SEQUENCE [LARGE SCALE GENOMIC DNA]</scope>
    <source>
        <strain evidence="2 3">DSM 45511</strain>
    </source>
</reference>
<protein>
    <submittedName>
        <fullName evidence="2">Uncharacterized protein</fullName>
    </submittedName>
</protein>
<evidence type="ECO:0000313" key="2">
    <source>
        <dbReference type="EMBL" id="TQM44892.1"/>
    </source>
</evidence>
<comment type="caution">
    <text evidence="2">The sequence shown here is derived from an EMBL/GenBank/DDBJ whole genome shotgun (WGS) entry which is preliminary data.</text>
</comment>
<keyword evidence="1" id="KW-0812">Transmembrane</keyword>
<evidence type="ECO:0000256" key="1">
    <source>
        <dbReference type="SAM" id="Phobius"/>
    </source>
</evidence>
<dbReference type="OrthoDB" id="3296935at2"/>
<keyword evidence="1" id="KW-0472">Membrane</keyword>
<feature type="transmembrane region" description="Helical" evidence="1">
    <location>
        <begin position="6"/>
        <end position="22"/>
    </location>
</feature>
<name>A0A543GFN2_9PSEU</name>
<dbReference type="EMBL" id="VFPH01000001">
    <property type="protein sequence ID" value="TQM44892.1"/>
    <property type="molecule type" value="Genomic_DNA"/>
</dbReference>
<dbReference type="AlphaFoldDB" id="A0A543GFN2"/>
<keyword evidence="1" id="KW-1133">Transmembrane helix</keyword>
<sequence length="95" mass="10414">MCLFLILLLLGPRSVIVIWWLIQPMRWEASFGSFIVPFLGFLILPWTTLMYVIVAPGGLVGGLDLLWMGIAVLADIASYAGGGVYGGRRRRTSTA</sequence>
<evidence type="ECO:0000313" key="3">
    <source>
        <dbReference type="Proteomes" id="UP000319818"/>
    </source>
</evidence>
<dbReference type="Proteomes" id="UP000319818">
    <property type="component" value="Unassembled WGS sequence"/>
</dbReference>
<keyword evidence="3" id="KW-1185">Reference proteome</keyword>
<feature type="transmembrane region" description="Helical" evidence="1">
    <location>
        <begin position="65"/>
        <end position="85"/>
    </location>
</feature>
<accession>A0A543GFN2</accession>
<proteinExistence type="predicted"/>